<organism evidence="1 2">
    <name type="scientific">Pistacia integerrima</name>
    <dbReference type="NCBI Taxonomy" id="434235"/>
    <lineage>
        <taxon>Eukaryota</taxon>
        <taxon>Viridiplantae</taxon>
        <taxon>Streptophyta</taxon>
        <taxon>Embryophyta</taxon>
        <taxon>Tracheophyta</taxon>
        <taxon>Spermatophyta</taxon>
        <taxon>Magnoliopsida</taxon>
        <taxon>eudicotyledons</taxon>
        <taxon>Gunneridae</taxon>
        <taxon>Pentapetalae</taxon>
        <taxon>rosids</taxon>
        <taxon>malvids</taxon>
        <taxon>Sapindales</taxon>
        <taxon>Anacardiaceae</taxon>
        <taxon>Pistacia</taxon>
    </lineage>
</organism>
<evidence type="ECO:0000313" key="1">
    <source>
        <dbReference type="EMBL" id="KAJ0018802.1"/>
    </source>
</evidence>
<dbReference type="Proteomes" id="UP001163603">
    <property type="component" value="Chromosome 12"/>
</dbReference>
<evidence type="ECO:0000313" key="2">
    <source>
        <dbReference type="Proteomes" id="UP001163603"/>
    </source>
</evidence>
<name>A0ACC0XM19_9ROSI</name>
<accession>A0ACC0XM19</accession>
<proteinExistence type="predicted"/>
<protein>
    <submittedName>
        <fullName evidence="1">Uncharacterized protein</fullName>
    </submittedName>
</protein>
<keyword evidence="2" id="KW-1185">Reference proteome</keyword>
<comment type="caution">
    <text evidence="1">The sequence shown here is derived from an EMBL/GenBank/DDBJ whole genome shotgun (WGS) entry which is preliminary data.</text>
</comment>
<dbReference type="EMBL" id="CM047747">
    <property type="protein sequence ID" value="KAJ0018802.1"/>
    <property type="molecule type" value="Genomic_DNA"/>
</dbReference>
<sequence length="534" mass="61085">MASISSTFLIFFLTTSTLLSSTLSATLIEDLNALHPPPDFNSTLFNNCAHNPSHKYCNSSPMDLNEIFKSTIVASHLCNESKNPNCVETFSKIDLRSCLKIAPLYLSFSFFWKYCPISIVSIDLANNSLKGSFPNEVLLCTQIQALDLSYNQLSGDFPVENFSALINLTLLNLSYNQFSEIKVSDMEFLKRFNSSSFIRSGLLPKHRNYTIKVVIFLAGFPVFVILMVGSTGWLCFVRPDFLPGMCRRNHKFTTWMLKAATNGFSRKKLVSKGESFAIYRGILRDGTEVKIEIYRDDISREIYQNFVEECKVLVQLQHKNLVRVLGWCSSRRMRSIVTQWTDGETIELWLSGSAAPPWKNRLKVLIGVVEGMCYMQEQWSEIGYDLRTSSVLLSHNSEPLISRFRIEDHRISSAKNIYMFGLFLLEMIVNRRPQEEFEQREAGFIEFIRMHYPENLQKVIDEKMKLTEDMFDQAKQGIGLGLMCTDQPSGKLPSLNQIHSMIIGAYRSCLALTSDDHKRSHGDGGRRHKHNKVR</sequence>
<gene>
    <name evidence="1" type="ORF">Pint_11367</name>
</gene>
<reference evidence="2" key="1">
    <citation type="journal article" date="2023" name="G3 (Bethesda)">
        <title>Genome assembly and association tests identify interacting loci associated with vigor, precocity, and sex in interspecific pistachio rootstocks.</title>
        <authorList>
            <person name="Palmer W."/>
            <person name="Jacygrad E."/>
            <person name="Sagayaradj S."/>
            <person name="Cavanaugh K."/>
            <person name="Han R."/>
            <person name="Bertier L."/>
            <person name="Beede B."/>
            <person name="Kafkas S."/>
            <person name="Golino D."/>
            <person name="Preece J."/>
            <person name="Michelmore R."/>
        </authorList>
    </citation>
    <scope>NUCLEOTIDE SEQUENCE [LARGE SCALE GENOMIC DNA]</scope>
</reference>